<dbReference type="KEGG" id="oai:OLEAN_C03810"/>
<name>R4YJW5_OLEAN</name>
<reference evidence="3" key="1">
    <citation type="journal article" date="2013" name="Nat. Commun.">
        <title>Genome sequence and functional genomic analysis of the oil-degrading bacterium Oleispira antarctica.</title>
        <authorList>
            <person name="Kube M."/>
            <person name="Chernikova T.N."/>
            <person name="Al-Ramahi Y."/>
            <person name="Beloqui A."/>
            <person name="Lopez-Cortez N."/>
            <person name="Guazzaroni M.E."/>
            <person name="Heipieper H.J."/>
            <person name="Klages S."/>
            <person name="Kotsyurbenko O.R."/>
            <person name="Langer I."/>
            <person name="Nechitaylo T.Y."/>
            <person name="Lunsdorf H."/>
            <person name="Fernandez M."/>
            <person name="Juarez S."/>
            <person name="Ciordia S."/>
            <person name="Singer A."/>
            <person name="Kagan O."/>
            <person name="Egorova O."/>
            <person name="Petit P.A."/>
            <person name="Stogios P."/>
            <person name="Kim Y."/>
            <person name="Tchigvintsev A."/>
            <person name="Flick R."/>
            <person name="Denaro R."/>
            <person name="Genovese M."/>
            <person name="Albar J.P."/>
            <person name="Reva O.N."/>
            <person name="Martinez-Gomariz M."/>
            <person name="Tran H."/>
            <person name="Ferrer M."/>
            <person name="Savchenko A."/>
            <person name="Yakunin A.F."/>
            <person name="Yakimov M.M."/>
            <person name="Golyshina O.V."/>
            <person name="Reinhardt R."/>
            <person name="Golyshin P.N."/>
        </authorList>
    </citation>
    <scope>NUCLEOTIDE SEQUENCE [LARGE SCALE GENOMIC DNA]</scope>
</reference>
<dbReference type="HOGENOM" id="CLU_071574_0_0_6"/>
<evidence type="ECO:0000256" key="1">
    <source>
        <dbReference type="SAM" id="MobiDB-lite"/>
    </source>
</evidence>
<dbReference type="Gene3D" id="3.40.50.1820">
    <property type="entry name" value="alpha/beta hydrolase"/>
    <property type="match status" value="1"/>
</dbReference>
<dbReference type="EMBL" id="FO203512">
    <property type="protein sequence ID" value="CCK74557.1"/>
    <property type="molecule type" value="Genomic_DNA"/>
</dbReference>
<feature type="compositionally biased region" description="Acidic residues" evidence="1">
    <location>
        <begin position="213"/>
        <end position="226"/>
    </location>
</feature>
<proteinExistence type="predicted"/>
<accession>R4YJW5</accession>
<evidence type="ECO:0000313" key="3">
    <source>
        <dbReference type="EMBL" id="CCK74557.1"/>
    </source>
</evidence>
<feature type="region of interest" description="Disordered" evidence="1">
    <location>
        <begin position="160"/>
        <end position="250"/>
    </location>
</feature>
<gene>
    <name evidence="3" type="ORF">OLEAN_C03810</name>
</gene>
<dbReference type="InterPro" id="IPR022529">
    <property type="entry name" value="DUF3530"/>
</dbReference>
<dbReference type="InterPro" id="IPR029058">
    <property type="entry name" value="AB_hydrolase_fold"/>
</dbReference>
<keyword evidence="4" id="KW-1185">Reference proteome</keyword>
<feature type="signal peptide" evidence="2">
    <location>
        <begin position="1"/>
        <end position="32"/>
    </location>
</feature>
<protein>
    <recommendedName>
        <fullName evidence="5">DUF3530 domain-containing protein</fullName>
    </recommendedName>
</protein>
<dbReference type="OrthoDB" id="6193602at2"/>
<dbReference type="AlphaFoldDB" id="R4YJW5"/>
<evidence type="ECO:0000256" key="2">
    <source>
        <dbReference type="SAM" id="SignalP"/>
    </source>
</evidence>
<feature type="chain" id="PRO_5004374185" description="DUF3530 domain-containing protein" evidence="2">
    <location>
        <begin position="33"/>
        <end position="417"/>
    </location>
</feature>
<evidence type="ECO:0000313" key="4">
    <source>
        <dbReference type="Proteomes" id="UP000032749"/>
    </source>
</evidence>
<dbReference type="Pfam" id="PF12048">
    <property type="entry name" value="DUF3530"/>
    <property type="match status" value="1"/>
</dbReference>
<sequence length="417" mass="46188">MLLLSVYRLTTKIAPLLLCFSGLFGIANLSWAANDDDDSDKTSSNTNDAEAAPTADAPSYYLPNIPKKRAQALIHHLELMERQDEIVQLSGLAEDYYGLFLAEATGNPQGGVLILHDNQQHGHWPDIVAPLREYLPQHGWSTLSIELPDTPARQRITRQDIASQPNASSSSTDTEENENAGGTEPITTNQKGEPLLTEEATDNDGPDLSGQPDEQEDNDALADDSLEPALPKLAKLPDLENKTTEALSPAEEMAIDPIEHYRKQNQQRIVAAMEYLRSKGQLNLVIIGYGIGAAWAIDYIDSQNGDTDAKVTGKNDNKGLTLVTIDAMPSRHSTLIMNQQLTKLKIPFLDLIQPNKTYAIKQGKNRQAIMKRNKNEEYQQIITSDMPSYHENENPTNRRIRGWLKSNAGGTLVKMRP</sequence>
<keyword evidence="2" id="KW-0732">Signal</keyword>
<organism evidence="3 4">
    <name type="scientific">Oleispira antarctica RB-8</name>
    <dbReference type="NCBI Taxonomy" id="698738"/>
    <lineage>
        <taxon>Bacteria</taxon>
        <taxon>Pseudomonadati</taxon>
        <taxon>Pseudomonadota</taxon>
        <taxon>Gammaproteobacteria</taxon>
        <taxon>Oceanospirillales</taxon>
        <taxon>Oceanospirillaceae</taxon>
        <taxon>Oleispira</taxon>
    </lineage>
</organism>
<evidence type="ECO:0008006" key="5">
    <source>
        <dbReference type="Google" id="ProtNLM"/>
    </source>
</evidence>
<dbReference type="Proteomes" id="UP000032749">
    <property type="component" value="Chromosome"/>
</dbReference>
<dbReference type="STRING" id="698738.OLEAN_C03810"/>
<feature type="region of interest" description="Disordered" evidence="1">
    <location>
        <begin position="35"/>
        <end position="59"/>
    </location>
</feature>